<evidence type="ECO:0000313" key="1">
    <source>
        <dbReference type="EMBL" id="CAB4187251.1"/>
    </source>
</evidence>
<accession>A0A6J5SVG5</accession>
<reference evidence="2" key="1">
    <citation type="submission" date="2020-05" db="EMBL/GenBank/DDBJ databases">
        <authorList>
            <person name="Chiriac C."/>
            <person name="Salcher M."/>
            <person name="Ghai R."/>
            <person name="Kavagutti S V."/>
        </authorList>
    </citation>
    <scope>NUCLEOTIDE SEQUENCE</scope>
</reference>
<sequence length="82" mass="9515">MYADGMLGNRGQYDGIAPLTTAIFNYIRPEGAPSYKQHQMFPWINEYWENPDLEPSPEQLVNQSLLAYVSQAKGFKKERFKQ</sequence>
<evidence type="ECO:0000313" key="2">
    <source>
        <dbReference type="EMBL" id="CAB4219249.1"/>
    </source>
</evidence>
<gene>
    <name evidence="1" type="ORF">UFOVP1163_11</name>
    <name evidence="2" type="ORF">UFOVP1613_9</name>
</gene>
<organism evidence="2">
    <name type="scientific">uncultured Caudovirales phage</name>
    <dbReference type="NCBI Taxonomy" id="2100421"/>
    <lineage>
        <taxon>Viruses</taxon>
        <taxon>Duplodnaviria</taxon>
        <taxon>Heunggongvirae</taxon>
        <taxon>Uroviricota</taxon>
        <taxon>Caudoviricetes</taxon>
        <taxon>Peduoviridae</taxon>
        <taxon>Maltschvirus</taxon>
        <taxon>Maltschvirus maltsch</taxon>
    </lineage>
</organism>
<proteinExistence type="predicted"/>
<dbReference type="EMBL" id="LR797478">
    <property type="protein sequence ID" value="CAB4219249.1"/>
    <property type="molecule type" value="Genomic_DNA"/>
</dbReference>
<name>A0A6J5SVG5_9CAUD</name>
<protein>
    <submittedName>
        <fullName evidence="2">Uncharacterized protein</fullName>
    </submittedName>
</protein>
<dbReference type="EMBL" id="LR797112">
    <property type="protein sequence ID" value="CAB4187251.1"/>
    <property type="molecule type" value="Genomic_DNA"/>
</dbReference>